<keyword evidence="1" id="KW-0812">Transmembrane</keyword>
<feature type="transmembrane region" description="Helical" evidence="1">
    <location>
        <begin position="26"/>
        <end position="45"/>
    </location>
</feature>
<organism evidence="2">
    <name type="scientific">Klebsiella pneumoniae</name>
    <dbReference type="NCBI Taxonomy" id="573"/>
    <lineage>
        <taxon>Bacteria</taxon>
        <taxon>Pseudomonadati</taxon>
        <taxon>Pseudomonadota</taxon>
        <taxon>Gammaproteobacteria</taxon>
        <taxon>Enterobacterales</taxon>
        <taxon>Enterobacteriaceae</taxon>
        <taxon>Klebsiella/Raoultella group</taxon>
        <taxon>Klebsiella</taxon>
        <taxon>Klebsiella pneumoniae complex</taxon>
    </lineage>
</organism>
<keyword evidence="2" id="KW-0614">Plasmid</keyword>
<name>A0A0C4Y272_KLEPN</name>
<proteinExistence type="predicted"/>
<dbReference type="AlphaFoldDB" id="A0A0C4Y272"/>
<dbReference type="EMBL" id="KP008371">
    <property type="protein sequence ID" value="AJF79761.1"/>
    <property type="molecule type" value="Genomic_DNA"/>
</dbReference>
<sequence length="113" mass="12801">MAGTSFRLRRFIVGNAVCRFLLQRQFYVFLTWGVITFLQAVLFALAGEYRYSLIFLFVSALTPGLAPNDSFAEPLKSKNAAIRALATYGSRHYRKCRLLCLLAVILMMVSIIK</sequence>
<keyword evidence="1" id="KW-0472">Membrane</keyword>
<geneLocation type="plasmid" evidence="2">
    <name>PKPCAPSS</name>
</geneLocation>
<feature type="transmembrane region" description="Helical" evidence="1">
    <location>
        <begin position="96"/>
        <end position="112"/>
    </location>
</feature>
<reference evidence="2" key="2">
    <citation type="journal article" date="2017" name="Antimicrob. Agents Chemother.">
        <title>Genetic Environment of the blaKPC-2 Gene in a Klebsiella pneumoniae Isolate That May Have Been Imported to Russia from Southeast Asia.</title>
        <authorList>
            <person name="Ageevets V."/>
            <person name="Sopova J."/>
            <person name="Lazareva I."/>
            <person name="Malakhova M."/>
            <person name="Ilina E."/>
            <person name="Kostryukova E."/>
            <person name="Babenko V."/>
            <person name="Carattoli A."/>
            <person name="Lobzin Y."/>
            <person name="Uskov A."/>
            <person name="Sidorenko S."/>
        </authorList>
    </citation>
    <scope>NUCLEOTIDE SEQUENCE</scope>
    <source>
        <strain evidence="2">565</strain>
        <plasmid evidence="2">PKPCAPSS</plasmid>
    </source>
</reference>
<keyword evidence="1" id="KW-1133">Transmembrane helix</keyword>
<evidence type="ECO:0000256" key="1">
    <source>
        <dbReference type="SAM" id="Phobius"/>
    </source>
</evidence>
<evidence type="ECO:0000313" key="2">
    <source>
        <dbReference type="EMBL" id="AJF79761.1"/>
    </source>
</evidence>
<protein>
    <submittedName>
        <fullName evidence="2">Uncharacterized protein</fullName>
    </submittedName>
</protein>
<feature type="transmembrane region" description="Helical" evidence="1">
    <location>
        <begin position="51"/>
        <end position="68"/>
    </location>
</feature>
<accession>A0A0C4Y272</accession>
<reference evidence="2" key="1">
    <citation type="submission" date="2014-10" db="EMBL/GenBank/DDBJ databases">
        <authorList>
            <person name="Ageevets V.A."/>
            <person name="Sopova I.V."/>
            <person name="Partina I.V."/>
            <person name="Malakhova M.V."/>
            <person name="Ilina E.N."/>
            <person name="Kostryukova E.S."/>
            <person name="Sidorenko S.V."/>
        </authorList>
    </citation>
    <scope>NUCLEOTIDE SEQUENCE</scope>
    <source>
        <strain evidence="2">565</strain>
        <plasmid evidence="2">PKPCAPSS</plasmid>
    </source>
</reference>